<evidence type="ECO:0000313" key="2">
    <source>
        <dbReference type="Proteomes" id="UP000737391"/>
    </source>
</evidence>
<dbReference type="OrthoDB" id="5094512at2759"/>
<name>A0A9P5ECX3_9HYPO</name>
<protein>
    <submittedName>
        <fullName evidence="1">Uncharacterized protein</fullName>
    </submittedName>
</protein>
<keyword evidence="2" id="KW-1185">Reference proteome</keyword>
<organism evidence="1 2">
    <name type="scientific">Fusarium agapanthi</name>
    <dbReference type="NCBI Taxonomy" id="1803897"/>
    <lineage>
        <taxon>Eukaryota</taxon>
        <taxon>Fungi</taxon>
        <taxon>Dikarya</taxon>
        <taxon>Ascomycota</taxon>
        <taxon>Pezizomycotina</taxon>
        <taxon>Sordariomycetes</taxon>
        <taxon>Hypocreomycetidae</taxon>
        <taxon>Hypocreales</taxon>
        <taxon>Nectriaceae</taxon>
        <taxon>Fusarium</taxon>
        <taxon>Fusarium fujikuroi species complex</taxon>
    </lineage>
</organism>
<sequence>MPNLRYLRLGGLRLSRRLLFVEWRHIFDTVRDHPSVVGPHLTGLSIEYPEGLMDENYSFENHFYNEIRFKDNHGLRYWMNDWDIGMVETDPEDEEEGNES</sequence>
<dbReference type="EMBL" id="LUFC02000359">
    <property type="protein sequence ID" value="KAF4498229.1"/>
    <property type="molecule type" value="Genomic_DNA"/>
</dbReference>
<gene>
    <name evidence="1" type="ORF">FAGAP_5602</name>
</gene>
<proteinExistence type="predicted"/>
<evidence type="ECO:0000313" key="1">
    <source>
        <dbReference type="EMBL" id="KAF4498229.1"/>
    </source>
</evidence>
<dbReference type="AlphaFoldDB" id="A0A9P5ECX3"/>
<dbReference type="Proteomes" id="UP000737391">
    <property type="component" value="Unassembled WGS sequence"/>
</dbReference>
<accession>A0A9P5ECX3</accession>
<reference evidence="1" key="1">
    <citation type="submission" date="2020-01" db="EMBL/GenBank/DDBJ databases">
        <title>Identification and distribution of gene clusters putatively required for synthesis of sphingolipid metabolism inhibitors in phylogenetically diverse species of the filamentous fungus Fusarium.</title>
        <authorList>
            <person name="Kim H.-S."/>
            <person name="Busman M."/>
            <person name="Brown D.W."/>
            <person name="Divon H."/>
            <person name="Uhlig S."/>
            <person name="Proctor R.H."/>
        </authorList>
    </citation>
    <scope>NUCLEOTIDE SEQUENCE</scope>
    <source>
        <strain evidence="1">NRRL 31653</strain>
    </source>
</reference>
<comment type="caution">
    <text evidence="1">The sequence shown here is derived from an EMBL/GenBank/DDBJ whole genome shotgun (WGS) entry which is preliminary data.</text>
</comment>